<evidence type="ECO:0000256" key="6">
    <source>
        <dbReference type="ARBA" id="ARBA00022842"/>
    </source>
</evidence>
<evidence type="ECO:0000313" key="9">
    <source>
        <dbReference type="Proteomes" id="UP001410394"/>
    </source>
</evidence>
<keyword evidence="6 7" id="KW-0460">Magnesium</keyword>
<comment type="catalytic activity">
    <reaction evidence="1 7">
        <text>a myo-inositol phosphate + H2O = myo-inositol + phosphate</text>
        <dbReference type="Rhea" id="RHEA:24056"/>
        <dbReference type="ChEBI" id="CHEBI:15377"/>
        <dbReference type="ChEBI" id="CHEBI:17268"/>
        <dbReference type="ChEBI" id="CHEBI:43474"/>
        <dbReference type="ChEBI" id="CHEBI:84139"/>
        <dbReference type="EC" id="3.1.3.25"/>
    </reaction>
</comment>
<dbReference type="InterPro" id="IPR020583">
    <property type="entry name" value="Inositol_monoP_metal-BS"/>
</dbReference>
<dbReference type="InterPro" id="IPR033942">
    <property type="entry name" value="IMPase"/>
</dbReference>
<name>A0ABU9Z332_9RHOO</name>
<dbReference type="EMBL" id="JBDIVE010000011">
    <property type="protein sequence ID" value="MEN3070177.1"/>
    <property type="molecule type" value="Genomic_DNA"/>
</dbReference>
<evidence type="ECO:0000256" key="1">
    <source>
        <dbReference type="ARBA" id="ARBA00001033"/>
    </source>
</evidence>
<comment type="caution">
    <text evidence="8">The sequence shown here is derived from an EMBL/GenBank/DDBJ whole genome shotgun (WGS) entry which is preliminary data.</text>
</comment>
<accession>A0ABU9Z332</accession>
<dbReference type="CDD" id="cd01639">
    <property type="entry name" value="IMPase"/>
    <property type="match status" value="1"/>
</dbReference>
<dbReference type="PROSITE" id="PS00630">
    <property type="entry name" value="IMP_2"/>
    <property type="match status" value="1"/>
</dbReference>
<dbReference type="InterPro" id="IPR020550">
    <property type="entry name" value="Inositol_monophosphatase_CS"/>
</dbReference>
<dbReference type="PANTHER" id="PTHR20854">
    <property type="entry name" value="INOSITOL MONOPHOSPHATASE"/>
    <property type="match status" value="1"/>
</dbReference>
<sequence>MHPILNIAIKAARRAATIINRASLDLDLIEVRTKQANDFVTEVDQAAEAAIIDIIREAYPEHGILAEESGHSEGASASEFQWIIDPLDGTTNFIHGFPQYAVSIGIAQNGVVQHAVVYDPNRNELFTASRGKGAFLNDRRIRVAKRTKLQEALIGTGFPYRQFEHIDAYLGIFRELTQKSAGLRRPGAASLDLAYVACGRTDAFFEMGLAPWDMAAGALLVSEAGGLVSDFGGEGEYLESGNVIAGSPKIFGQLLPVIRSHCGESLSR</sequence>
<dbReference type="Gene3D" id="3.40.190.80">
    <property type="match status" value="1"/>
</dbReference>
<comment type="cofactor">
    <cofactor evidence="2 7">
        <name>Mg(2+)</name>
        <dbReference type="ChEBI" id="CHEBI:18420"/>
    </cofactor>
</comment>
<keyword evidence="5 7" id="KW-0378">Hydrolase</keyword>
<dbReference type="InterPro" id="IPR000760">
    <property type="entry name" value="Inositol_monophosphatase-like"/>
</dbReference>
<dbReference type="Pfam" id="PF00459">
    <property type="entry name" value="Inositol_P"/>
    <property type="match status" value="1"/>
</dbReference>
<dbReference type="Gene3D" id="3.30.540.10">
    <property type="entry name" value="Fructose-1,6-Bisphosphatase, subunit A, domain 1"/>
    <property type="match status" value="1"/>
</dbReference>
<dbReference type="RefSeq" id="WP_345920954.1">
    <property type="nucleotide sequence ID" value="NZ_JBDIVE010000011.1"/>
</dbReference>
<protein>
    <recommendedName>
        <fullName evidence="7">Inositol-1-monophosphatase</fullName>
        <ecNumber evidence="7">3.1.3.25</ecNumber>
    </recommendedName>
</protein>
<dbReference type="InterPro" id="IPR022337">
    <property type="entry name" value="Inositol_monophosphatase_SuhB"/>
</dbReference>
<dbReference type="EC" id="3.1.3.25" evidence="7"/>
<evidence type="ECO:0000256" key="5">
    <source>
        <dbReference type="ARBA" id="ARBA00022801"/>
    </source>
</evidence>
<comment type="similarity">
    <text evidence="3 7">Belongs to the inositol monophosphatase superfamily.</text>
</comment>
<evidence type="ECO:0000256" key="2">
    <source>
        <dbReference type="ARBA" id="ARBA00001946"/>
    </source>
</evidence>
<proteinExistence type="inferred from homology"/>
<dbReference type="PANTHER" id="PTHR20854:SF4">
    <property type="entry name" value="INOSITOL-1-MONOPHOSPHATASE-RELATED"/>
    <property type="match status" value="1"/>
</dbReference>
<dbReference type="PROSITE" id="PS00629">
    <property type="entry name" value="IMP_1"/>
    <property type="match status" value="1"/>
</dbReference>
<evidence type="ECO:0000256" key="3">
    <source>
        <dbReference type="ARBA" id="ARBA00009759"/>
    </source>
</evidence>
<dbReference type="SUPFAM" id="SSF56655">
    <property type="entry name" value="Carbohydrate phosphatase"/>
    <property type="match status" value="1"/>
</dbReference>
<evidence type="ECO:0000256" key="4">
    <source>
        <dbReference type="ARBA" id="ARBA00022723"/>
    </source>
</evidence>
<gene>
    <name evidence="8" type="ORF">ABDB84_16960</name>
</gene>
<keyword evidence="4 7" id="KW-0479">Metal-binding</keyword>
<reference evidence="8 9" key="1">
    <citation type="journal article" date="2018" name="Int. J. Syst. Evol. Microbiol.">
        <title>Uliginosibacterium sediminicola sp. nov., isolated from freshwater sediment.</title>
        <authorList>
            <person name="Hwang W.M."/>
            <person name="Kim S.M."/>
            <person name="Kang K."/>
            <person name="Ahn T.Y."/>
        </authorList>
    </citation>
    <scope>NUCLEOTIDE SEQUENCE [LARGE SCALE GENOMIC DNA]</scope>
    <source>
        <strain evidence="8 9">M1-21</strain>
    </source>
</reference>
<evidence type="ECO:0000256" key="7">
    <source>
        <dbReference type="RuleBase" id="RU364068"/>
    </source>
</evidence>
<organism evidence="8 9">
    <name type="scientific">Uliginosibacterium sediminicola</name>
    <dbReference type="NCBI Taxonomy" id="2024550"/>
    <lineage>
        <taxon>Bacteria</taxon>
        <taxon>Pseudomonadati</taxon>
        <taxon>Pseudomonadota</taxon>
        <taxon>Betaproteobacteria</taxon>
        <taxon>Rhodocyclales</taxon>
        <taxon>Zoogloeaceae</taxon>
        <taxon>Uliginosibacterium</taxon>
    </lineage>
</organism>
<dbReference type="GO" id="GO:0016787">
    <property type="term" value="F:hydrolase activity"/>
    <property type="evidence" value="ECO:0007669"/>
    <property type="project" value="UniProtKB-KW"/>
</dbReference>
<dbReference type="Proteomes" id="UP001410394">
    <property type="component" value="Unassembled WGS sequence"/>
</dbReference>
<dbReference type="PRINTS" id="PR00377">
    <property type="entry name" value="IMPHPHTASES"/>
</dbReference>
<evidence type="ECO:0000313" key="8">
    <source>
        <dbReference type="EMBL" id="MEN3070177.1"/>
    </source>
</evidence>
<keyword evidence="9" id="KW-1185">Reference proteome</keyword>
<dbReference type="PRINTS" id="PR01959">
    <property type="entry name" value="SBIMPHPHTASE"/>
</dbReference>